<proteinExistence type="predicted"/>
<evidence type="ECO:0000313" key="1">
    <source>
        <dbReference type="EMBL" id="KRZ61178.1"/>
    </source>
</evidence>
<name>A0A0V1LNT1_9BILA</name>
<reference evidence="1 2" key="1">
    <citation type="submission" date="2015-05" db="EMBL/GenBank/DDBJ databases">
        <title>Evolution of Trichinella species and genotypes.</title>
        <authorList>
            <person name="Korhonen P.K."/>
            <person name="Edoardo P."/>
            <person name="Giuseppe L.R."/>
            <person name="Gasser R.B."/>
        </authorList>
    </citation>
    <scope>NUCLEOTIDE SEQUENCE [LARGE SCALE GENOMIC DNA]</scope>
    <source>
        <strain evidence="1">ISS10</strain>
    </source>
</reference>
<dbReference type="Proteomes" id="UP000054721">
    <property type="component" value="Unassembled WGS sequence"/>
</dbReference>
<accession>A0A0V1LNT1</accession>
<evidence type="ECO:0000313" key="2">
    <source>
        <dbReference type="Proteomes" id="UP000054721"/>
    </source>
</evidence>
<sequence length="61" mass="7049">MLCPSANVPIWEHTDKPLRKGNLIRPVNVYFDNSICLGNILKLIAFVNSSRMRISRMQTIY</sequence>
<organism evidence="1 2">
    <name type="scientific">Trichinella nativa</name>
    <dbReference type="NCBI Taxonomy" id="6335"/>
    <lineage>
        <taxon>Eukaryota</taxon>
        <taxon>Metazoa</taxon>
        <taxon>Ecdysozoa</taxon>
        <taxon>Nematoda</taxon>
        <taxon>Enoplea</taxon>
        <taxon>Dorylaimia</taxon>
        <taxon>Trichinellida</taxon>
        <taxon>Trichinellidae</taxon>
        <taxon>Trichinella</taxon>
    </lineage>
</organism>
<comment type="caution">
    <text evidence="1">The sequence shown here is derived from an EMBL/GenBank/DDBJ whole genome shotgun (WGS) entry which is preliminary data.</text>
</comment>
<keyword evidence="2" id="KW-1185">Reference proteome</keyword>
<gene>
    <name evidence="1" type="ORF">T02_2429</name>
</gene>
<protein>
    <submittedName>
        <fullName evidence="1">Uncharacterized protein</fullName>
    </submittedName>
</protein>
<dbReference type="AlphaFoldDB" id="A0A0V1LNT1"/>
<dbReference type="EMBL" id="JYDW01000021">
    <property type="protein sequence ID" value="KRZ61178.1"/>
    <property type="molecule type" value="Genomic_DNA"/>
</dbReference>